<dbReference type="PANTHER" id="PTHR23062:SF3">
    <property type="entry name" value="ANF_RECEPTOR DOMAIN-CONTAINING PROTEIN-RELATED"/>
    <property type="match status" value="1"/>
</dbReference>
<reference evidence="2" key="1">
    <citation type="submission" date="2007-07" db="EMBL/GenBank/DDBJ databases">
        <title>PCAP assembly of the Caenorhabditis remanei genome.</title>
        <authorList>
            <consortium name="The Caenorhabditis remanei Sequencing Consortium"/>
            <person name="Wilson R.K."/>
        </authorList>
    </citation>
    <scope>NUCLEOTIDE SEQUENCE [LARGE SCALE GENOMIC DNA]</scope>
    <source>
        <strain evidence="2">PB4641</strain>
    </source>
</reference>
<dbReference type="InterPro" id="IPR055578">
    <property type="entry name" value="DUF7154"/>
</dbReference>
<evidence type="ECO:0000313" key="2">
    <source>
        <dbReference type="EMBL" id="EFP00393.1"/>
    </source>
</evidence>
<dbReference type="STRING" id="31234.E3NVY1"/>
<feature type="domain" description="DUF7154" evidence="1">
    <location>
        <begin position="161"/>
        <end position="269"/>
    </location>
</feature>
<gene>
    <name evidence="2" type="ORF">CRE_17795</name>
</gene>
<dbReference type="AlphaFoldDB" id="E3NVY1"/>
<dbReference type="GO" id="GO:0045087">
    <property type="term" value="P:innate immune response"/>
    <property type="evidence" value="ECO:0007669"/>
    <property type="project" value="TreeGrafter"/>
</dbReference>
<protein>
    <recommendedName>
        <fullName evidence="1">DUF7154 domain-containing protein</fullName>
    </recommendedName>
</protein>
<dbReference type="EMBL" id="DS271228">
    <property type="protein sequence ID" value="EFP00393.1"/>
    <property type="molecule type" value="Genomic_DNA"/>
</dbReference>
<dbReference type="HOGENOM" id="CLU_041479_0_0_1"/>
<evidence type="ECO:0000259" key="1">
    <source>
        <dbReference type="Pfam" id="PF23673"/>
    </source>
</evidence>
<name>E3NVY1_CAERE</name>
<dbReference type="PANTHER" id="PTHR23062">
    <property type="entry name" value="HYPOTHETICAL PROTEIN C.ELEGANS"/>
    <property type="match status" value="1"/>
</dbReference>
<sequence length="269" mass="30115">MQNGLVSAEIHVKVWRSLSDSLNSHLPDPSLGYGNKTTGSNLYTVLKVCTLLSQLLFKKKTFQTFLNNRKVSLCGAHVFIAVKRYPDESDVSDIIRQLRTNHVIVYIAVDSIPSGGSNSATLYEMSYQTNGYSLFATGSDLRYAFEWMTAILQTPYQIIAQNFVVSESGRIEVSAFTTPIPTGYASPCFFATTIQNHTLDNSFVSMNYTIESTDGSYVFKFPSQDALPLFGTAQTDFSTLNGSLSYKWTIDYHYDTDAPQIIQLRMYSH</sequence>
<dbReference type="InParanoid" id="E3NVY1"/>
<dbReference type="Proteomes" id="UP000008281">
    <property type="component" value="Unassembled WGS sequence"/>
</dbReference>
<evidence type="ECO:0000313" key="3">
    <source>
        <dbReference type="Proteomes" id="UP000008281"/>
    </source>
</evidence>
<dbReference type="Pfam" id="PF23673">
    <property type="entry name" value="DUF7154"/>
    <property type="match status" value="1"/>
</dbReference>
<proteinExistence type="predicted"/>
<organism evidence="3">
    <name type="scientific">Caenorhabditis remanei</name>
    <name type="common">Caenorhabditis vulgaris</name>
    <dbReference type="NCBI Taxonomy" id="31234"/>
    <lineage>
        <taxon>Eukaryota</taxon>
        <taxon>Metazoa</taxon>
        <taxon>Ecdysozoa</taxon>
        <taxon>Nematoda</taxon>
        <taxon>Chromadorea</taxon>
        <taxon>Rhabditida</taxon>
        <taxon>Rhabditina</taxon>
        <taxon>Rhabditomorpha</taxon>
        <taxon>Rhabditoidea</taxon>
        <taxon>Rhabditidae</taxon>
        <taxon>Peloderinae</taxon>
        <taxon>Caenorhabditis</taxon>
    </lineage>
</organism>
<accession>E3NVY1</accession>
<keyword evidence="3" id="KW-1185">Reference proteome</keyword>